<dbReference type="InParanoid" id="A0A058ZUY1"/>
<evidence type="ECO:0000313" key="1">
    <source>
        <dbReference type="EMBL" id="KAK2633049.1"/>
    </source>
</evidence>
<proteinExistence type="predicted"/>
<reference evidence="1" key="2">
    <citation type="journal article" date="2014" name="Nature">
        <title>The genome of Eucalyptus grandis.</title>
        <authorList>
            <person name="Myburg A.A."/>
            <person name="Grattapaglia D."/>
            <person name="Tuskan G.A."/>
            <person name="Hellsten U."/>
            <person name="Hayes R.D."/>
            <person name="Grimwood J."/>
            <person name="Jenkins J."/>
            <person name="Lindquist E."/>
            <person name="Tice H."/>
            <person name="Bauer D."/>
            <person name="Goodstein D.M."/>
            <person name="Dubchak I."/>
            <person name="Poliakov A."/>
            <person name="Mizrachi E."/>
            <person name="Kullan A.R."/>
            <person name="Hussey S.G."/>
            <person name="Pinard D."/>
            <person name="van der Merwe K."/>
            <person name="Singh P."/>
            <person name="van Jaarsveld I."/>
            <person name="Silva-Junior O.B."/>
            <person name="Togawa R.C."/>
            <person name="Pappas M.R."/>
            <person name="Faria D.A."/>
            <person name="Sansaloni C.P."/>
            <person name="Petroli C.D."/>
            <person name="Yang X."/>
            <person name="Ranjan P."/>
            <person name="Tschaplinski T.J."/>
            <person name="Ye C.Y."/>
            <person name="Li T."/>
            <person name="Sterck L."/>
            <person name="Vanneste K."/>
            <person name="Murat F."/>
            <person name="Soler M."/>
            <person name="Clemente H.S."/>
            <person name="Saidi N."/>
            <person name="Cassan-Wang H."/>
            <person name="Dunand C."/>
            <person name="Hefer C.A."/>
            <person name="Bornberg-Bauer E."/>
            <person name="Kersting A.R."/>
            <person name="Vining K."/>
            <person name="Amarasinghe V."/>
            <person name="Ranik M."/>
            <person name="Naithani S."/>
            <person name="Elser J."/>
            <person name="Boyd A.E."/>
            <person name="Liston A."/>
            <person name="Spatafora J.W."/>
            <person name="Dharmwardhana P."/>
            <person name="Raja R."/>
            <person name="Sullivan C."/>
            <person name="Romanel E."/>
            <person name="Alves-Ferreira M."/>
            <person name="Kulheim C."/>
            <person name="Foley W."/>
            <person name="Carocha V."/>
            <person name="Paiva J."/>
            <person name="Kudrna D."/>
            <person name="Brommonschenkel S.H."/>
            <person name="Pasquali G."/>
            <person name="Byrne M."/>
            <person name="Rigault P."/>
            <person name="Tibbits J."/>
            <person name="Spokevicius A."/>
            <person name="Jones R.C."/>
            <person name="Steane D.A."/>
            <person name="Vaillancourt R.E."/>
            <person name="Potts B.M."/>
            <person name="Joubert F."/>
            <person name="Barry K."/>
            <person name="Pappas G.J."/>
            <person name="Strauss S.H."/>
            <person name="Jaiswal P."/>
            <person name="Grima-Pettenati J."/>
            <person name="Salse J."/>
            <person name="Van de Peer Y."/>
            <person name="Rokhsar D.S."/>
            <person name="Schmutz J."/>
        </authorList>
    </citation>
    <scope>NUCLEOTIDE SEQUENCE</scope>
    <source>
        <tissue evidence="1">Leaf extractions</tissue>
    </source>
</reference>
<name>A0A058ZUY1_EUCGR</name>
<sequence length="92" mass="10496">MAEDVSKGHAFGNGVPHKPGFPLNESLENVLNCLSCGIRPMSWFFERFKYPRDAKSPNFRGINPLNLFEERSSHPRLVKSPRVAGMEPVRWL</sequence>
<dbReference type="Gramene" id="KCW45582">
    <property type="protein sequence ID" value="KCW45582"/>
    <property type="gene ID" value="EUGRSUZ_L00659"/>
</dbReference>
<dbReference type="EMBL" id="KK198793">
    <property type="protein sequence ID" value="KCW45582.1"/>
    <property type="molecule type" value="Genomic_DNA"/>
</dbReference>
<accession>A0A058ZUY1</accession>
<dbReference type="EMBL" id="MU848280">
    <property type="protein sequence ID" value="KAK2633049.1"/>
    <property type="molecule type" value="Genomic_DNA"/>
</dbReference>
<reference evidence="1" key="3">
    <citation type="submission" date="2023-04" db="EMBL/GenBank/DDBJ databases">
        <title>WGS assembly of Eucalyptus grandis.</title>
        <authorList>
            <person name="Myburg A."/>
            <person name="Grattapaglia D."/>
            <person name="Tuskan G."/>
            <person name="Hellsten U."/>
            <person name="Hayes R."/>
            <person name="Grimwood J."/>
            <person name="Jenkins J."/>
            <person name="Lindquist E."/>
            <person name="Tice H."/>
            <person name="Bauer D."/>
            <person name="Goodstein D."/>
            <person name="Dubchak I."/>
            <person name="Poliakov A."/>
            <person name="Mizrachi E."/>
            <person name="Kullan A."/>
            <person name="Hussey S."/>
            <person name="Pinard D."/>
            <person name="Van D."/>
            <person name="Singh P."/>
            <person name="Van J."/>
            <person name="Silva-Junior O."/>
            <person name="Togawa R."/>
            <person name="Pappas M."/>
            <person name="Faria D."/>
            <person name="Sansaloni C."/>
            <person name="Petroli C."/>
            <person name="Yang X."/>
            <person name="Ranjan P."/>
            <person name="Tschaplinski T."/>
            <person name="Ye C."/>
            <person name="Li T."/>
            <person name="Sterck L."/>
            <person name="Vanneste K."/>
            <person name="Murat F."/>
            <person name="Soler M."/>
            <person name="Clemente H."/>
            <person name="Saidi N."/>
            <person name="Cassan-Wang H."/>
            <person name="Dunand C."/>
            <person name="Hefer C."/>
            <person name="Bornberg-Bauer E."/>
            <person name="Kersting A."/>
            <person name="Vining K."/>
            <person name="Amarasinghe V."/>
            <person name="Ranik M."/>
            <person name="Naithani S."/>
            <person name="Elser J."/>
            <person name="Boyd A."/>
            <person name="Liston A."/>
            <person name="Spatafora J."/>
            <person name="Dharmwardhana P."/>
            <person name="Raja R."/>
            <person name="Sullivan C."/>
            <person name="Romanel E."/>
            <person name="Alves-Ferreira M."/>
            <person name="Kulheim C."/>
            <person name="Foley W."/>
            <person name="Carocha V."/>
            <person name="Paiva J."/>
            <person name="Kudrna D."/>
            <person name="Brommonschenkel S."/>
            <person name="Pasquali G."/>
            <person name="Byrne M."/>
            <person name="Rigault P."/>
            <person name="Tibbits J."/>
            <person name="Spokevicius A."/>
            <person name="Jones R."/>
            <person name="Steane D."/>
            <person name="Vaillancourt R."/>
            <person name="Potts B."/>
            <person name="Joubert F."/>
            <person name="Barry K."/>
            <person name="Pappas G."/>
            <person name="Strauss S."/>
            <person name="Jaiswal P."/>
            <person name="Grima-Pettenati J."/>
            <person name="Salse J."/>
            <person name="Van D."/>
            <person name="Rokhsar D."/>
            <person name="Schmutz J."/>
        </authorList>
    </citation>
    <scope>NUCLEOTIDE SEQUENCE</scope>
    <source>
        <tissue evidence="1">Leaf extractions</tissue>
    </source>
</reference>
<dbReference type="Proteomes" id="UP000030711">
    <property type="component" value="Unassembled WGS sequence"/>
</dbReference>
<evidence type="ECO:0000313" key="2">
    <source>
        <dbReference type="EMBL" id="KCW45582.1"/>
    </source>
</evidence>
<reference evidence="2" key="1">
    <citation type="submission" date="2013-07" db="EMBL/GenBank/DDBJ databases">
        <title>The genome of Eucalyptus grandis.</title>
        <authorList>
            <person name="Schmutz J."/>
            <person name="Hayes R."/>
            <person name="Myburg A."/>
            <person name="Tuskan G."/>
            <person name="Grattapaglia D."/>
            <person name="Rokhsar D.S."/>
        </authorList>
    </citation>
    <scope>NUCLEOTIDE SEQUENCE</scope>
    <source>
        <tissue evidence="2">Leaf extractions</tissue>
    </source>
</reference>
<evidence type="ECO:0000313" key="3">
    <source>
        <dbReference type="Proteomes" id="UP000030711"/>
    </source>
</evidence>
<protein>
    <submittedName>
        <fullName evidence="2">Uncharacterized protein</fullName>
    </submittedName>
</protein>
<organism evidence="2">
    <name type="scientific">Eucalyptus grandis</name>
    <name type="common">Flooded gum</name>
    <dbReference type="NCBI Taxonomy" id="71139"/>
    <lineage>
        <taxon>Eukaryota</taxon>
        <taxon>Viridiplantae</taxon>
        <taxon>Streptophyta</taxon>
        <taxon>Embryophyta</taxon>
        <taxon>Tracheophyta</taxon>
        <taxon>Spermatophyta</taxon>
        <taxon>Magnoliopsida</taxon>
        <taxon>eudicotyledons</taxon>
        <taxon>Gunneridae</taxon>
        <taxon>Pentapetalae</taxon>
        <taxon>rosids</taxon>
        <taxon>malvids</taxon>
        <taxon>Myrtales</taxon>
        <taxon>Myrtaceae</taxon>
        <taxon>Myrtoideae</taxon>
        <taxon>Eucalypteae</taxon>
        <taxon>Eucalyptus</taxon>
    </lineage>
</organism>
<reference evidence="1" key="4">
    <citation type="submission" date="2023-07" db="EMBL/GenBank/DDBJ databases">
        <authorList>
            <person name="Myburg A.A."/>
            <person name="Grattapaglia D."/>
            <person name="Tuskan G.A."/>
            <person name="Hellsten U."/>
            <person name="Hayes R.D."/>
            <person name="Grimwood J."/>
            <person name="Jenkins J."/>
            <person name="Lindquist E."/>
            <person name="Tice H."/>
            <person name="Bauer D."/>
            <person name="Goodstein D.M."/>
            <person name="Dubchak I."/>
            <person name="Poliakov A."/>
            <person name="Mizrachi E."/>
            <person name="Kullan A.R."/>
            <person name="Hussey S.G."/>
            <person name="Pinard D."/>
            <person name="Van D.M."/>
            <person name="Singh P."/>
            <person name="Van J.I."/>
            <person name="Silva-Junior O.B."/>
            <person name="Togawa R.C."/>
            <person name="Pappas M.R."/>
            <person name="Faria D.A."/>
            <person name="Sansaloni C.P."/>
            <person name="Petroli C.D."/>
            <person name="Yang X."/>
            <person name="Ranjan P."/>
            <person name="Tschaplinski T.J."/>
            <person name="Ye C.Y."/>
            <person name="Li T."/>
            <person name="Sterck L."/>
            <person name="Vanneste K."/>
            <person name="Murat F."/>
            <person name="Soler M."/>
            <person name="Clemente H.S."/>
            <person name="Saidi N."/>
            <person name="Cassan-Wang H."/>
            <person name="Dunand C."/>
            <person name="Hefer C.A."/>
            <person name="Bornberg-Bauer E."/>
            <person name="Kersting A.R."/>
            <person name="Vining K."/>
            <person name="Amarasinghe V."/>
            <person name="Ranik M."/>
            <person name="Naithani S."/>
            <person name="Elser J."/>
            <person name="Boyd A.E."/>
            <person name="Liston A."/>
            <person name="Spatafora J.W."/>
            <person name="Dharmwardhana P."/>
            <person name="Raja R."/>
            <person name="Sullivan C."/>
            <person name="Romanel E."/>
            <person name="Alves-Ferreira M."/>
            <person name="Kulheim C."/>
            <person name="Foley W."/>
            <person name="Carocha V."/>
            <person name="Paiva J."/>
            <person name="Kudrna D."/>
            <person name="Brommonschenkel S.H."/>
            <person name="Pasquali G."/>
            <person name="Byrne M."/>
            <person name="Rigault P."/>
            <person name="Tibbits J."/>
            <person name="Spokevicius A."/>
            <person name="Jones R.C."/>
            <person name="Steane D.A."/>
            <person name="Vaillancourt R.E."/>
            <person name="Potts B.M."/>
            <person name="Joubert F."/>
            <person name="Barry K."/>
            <person name="Pappas G.J."/>
            <person name="Strauss S.H."/>
            <person name="Jaiswal P."/>
            <person name="Grima-Pettenati J."/>
            <person name="Salse J."/>
            <person name="Van D.P."/>
            <person name="Rokhsar D.S."/>
            <person name="Schmutz J."/>
        </authorList>
    </citation>
    <scope>NUCLEOTIDE SEQUENCE</scope>
    <source>
        <tissue evidence="1">Leaf extractions</tissue>
    </source>
</reference>
<keyword evidence="3" id="KW-1185">Reference proteome</keyword>
<dbReference type="AlphaFoldDB" id="A0A058ZUY1"/>
<gene>
    <name evidence="2" type="ORF">EUGRSUZ_L00659</name>
</gene>